<evidence type="ECO:0000256" key="9">
    <source>
        <dbReference type="ARBA" id="ARBA00023288"/>
    </source>
</evidence>
<dbReference type="EMBL" id="DWVS01000325">
    <property type="protein sequence ID" value="HJC88838.1"/>
    <property type="molecule type" value="Genomic_DNA"/>
</dbReference>
<evidence type="ECO:0000259" key="12">
    <source>
        <dbReference type="Pfam" id="PF12849"/>
    </source>
</evidence>
<reference evidence="13" key="2">
    <citation type="submission" date="2021-04" db="EMBL/GenBank/DDBJ databases">
        <authorList>
            <person name="Gilroy R."/>
        </authorList>
    </citation>
    <scope>NUCLEOTIDE SEQUENCE</scope>
    <source>
        <strain evidence="13">ChiBcec1-1630</strain>
    </source>
</reference>
<evidence type="ECO:0000313" key="14">
    <source>
        <dbReference type="Proteomes" id="UP000823922"/>
    </source>
</evidence>
<evidence type="ECO:0000313" key="13">
    <source>
        <dbReference type="EMBL" id="HJC88838.1"/>
    </source>
</evidence>
<keyword evidence="6 10" id="KW-0592">Phosphate transport</keyword>
<accession>A0A9D2QMK3</accession>
<dbReference type="NCBIfam" id="TIGR02136">
    <property type="entry name" value="ptsS_2"/>
    <property type="match status" value="1"/>
</dbReference>
<dbReference type="AlphaFoldDB" id="A0A9D2QMK3"/>
<keyword evidence="8 10" id="KW-0564">Palmitate</keyword>
<keyword evidence="5 10" id="KW-0813">Transport</keyword>
<comment type="subunit">
    <text evidence="4 10">The complex is composed of two ATP-binding proteins (PstB), two transmembrane proteins (PstC and PstA) and a solute-binding protein (PstS).</text>
</comment>
<proteinExistence type="inferred from homology"/>
<dbReference type="SUPFAM" id="SSF53850">
    <property type="entry name" value="Periplasmic binding protein-like II"/>
    <property type="match status" value="1"/>
</dbReference>
<dbReference type="PANTHER" id="PTHR30570">
    <property type="entry name" value="PERIPLASMIC PHOSPHATE BINDING COMPONENT OF PHOSPHATE ABC TRANSPORTER"/>
    <property type="match status" value="1"/>
</dbReference>
<evidence type="ECO:0000256" key="5">
    <source>
        <dbReference type="ARBA" id="ARBA00022448"/>
    </source>
</evidence>
<evidence type="ECO:0000256" key="3">
    <source>
        <dbReference type="ARBA" id="ARBA00008725"/>
    </source>
</evidence>
<comment type="similarity">
    <text evidence="3 10">Belongs to the PstS family.</text>
</comment>
<dbReference type="Proteomes" id="UP000823922">
    <property type="component" value="Unassembled WGS sequence"/>
</dbReference>
<evidence type="ECO:0000256" key="11">
    <source>
        <dbReference type="SAM" id="MobiDB-lite"/>
    </source>
</evidence>
<dbReference type="Pfam" id="PF12849">
    <property type="entry name" value="PBP_like_2"/>
    <property type="match status" value="1"/>
</dbReference>
<keyword evidence="10" id="KW-0472">Membrane</keyword>
<dbReference type="InterPro" id="IPR050811">
    <property type="entry name" value="Phosphate_ABC_transporter"/>
</dbReference>
<evidence type="ECO:0000256" key="6">
    <source>
        <dbReference type="ARBA" id="ARBA00022592"/>
    </source>
</evidence>
<dbReference type="InterPro" id="IPR011862">
    <property type="entry name" value="Phos-bd"/>
</dbReference>
<dbReference type="Gene3D" id="3.40.190.10">
    <property type="entry name" value="Periplasmic binding protein-like II"/>
    <property type="match status" value="2"/>
</dbReference>
<evidence type="ECO:0000256" key="8">
    <source>
        <dbReference type="ARBA" id="ARBA00023139"/>
    </source>
</evidence>
<sequence>MAALAGCGSTSTTAESSAPAETTASEAASTEAASSEAASTEAASTEAASTEATTEEASTEAAAAEIPADLSGTVSMAGSTSMEKLANALAESFMAAYPGVTVTAEFTGSGAGIEAVTAGSVDIGNASRNLTEDEKAAGIAENIVAIDGIAVVVDTANEVAGLTSDQLASIYKGEVTNWSEVGGADQPIVVVGREAGSGTRSAFEELLAIEDQCAYANELDSTGAVMAKVASTPGAIGYVSLDVLDDTVKTVAVDDVEPTVENIKGGTYALSRPFVMATNGEISEQSEAVQAIFTYLASDEGKALVESVGLITVD</sequence>
<dbReference type="InterPro" id="IPR024370">
    <property type="entry name" value="PBP_domain"/>
</dbReference>
<dbReference type="PANTHER" id="PTHR30570:SF1">
    <property type="entry name" value="PHOSPHATE-BINDING PROTEIN PSTS"/>
    <property type="match status" value="1"/>
</dbReference>
<comment type="function">
    <text evidence="10">Involved in the system for phosphate transport across the cytoplasmic membrane.</text>
</comment>
<keyword evidence="7" id="KW-0732">Signal</keyword>
<reference evidence="13" key="1">
    <citation type="journal article" date="2021" name="PeerJ">
        <title>Extensive microbial diversity within the chicken gut microbiome revealed by metagenomics and culture.</title>
        <authorList>
            <person name="Gilroy R."/>
            <person name="Ravi A."/>
            <person name="Getino M."/>
            <person name="Pursley I."/>
            <person name="Horton D.L."/>
            <person name="Alikhan N.F."/>
            <person name="Baker D."/>
            <person name="Gharbi K."/>
            <person name="Hall N."/>
            <person name="Watson M."/>
            <person name="Adriaenssens E.M."/>
            <person name="Foster-Nyarko E."/>
            <person name="Jarju S."/>
            <person name="Secka A."/>
            <person name="Antonio M."/>
            <person name="Oren A."/>
            <person name="Chaudhuri R.R."/>
            <person name="La Ragione R."/>
            <person name="Hildebrand F."/>
            <person name="Pallen M.J."/>
        </authorList>
    </citation>
    <scope>NUCLEOTIDE SEQUENCE</scope>
    <source>
        <strain evidence="13">ChiBcec1-1630</strain>
    </source>
</reference>
<evidence type="ECO:0000256" key="7">
    <source>
        <dbReference type="ARBA" id="ARBA00022729"/>
    </source>
</evidence>
<gene>
    <name evidence="13" type="ORF">H9926_12580</name>
</gene>
<keyword evidence="9 10" id="KW-0449">Lipoprotein</keyword>
<comment type="subcellular location">
    <subcellularLocation>
        <location evidence="2 10">Cell membrane</location>
        <topology evidence="2 10">Lipid-anchor</topology>
    </subcellularLocation>
</comment>
<evidence type="ECO:0000256" key="2">
    <source>
        <dbReference type="ARBA" id="ARBA00004193"/>
    </source>
</evidence>
<evidence type="ECO:0000256" key="10">
    <source>
        <dbReference type="RuleBase" id="RU367119"/>
    </source>
</evidence>
<feature type="domain" description="PBP" evidence="12">
    <location>
        <begin position="65"/>
        <end position="300"/>
    </location>
</feature>
<evidence type="ECO:0000256" key="4">
    <source>
        <dbReference type="ARBA" id="ARBA00011529"/>
    </source>
</evidence>
<comment type="caution">
    <text evidence="13">The sequence shown here is derived from an EMBL/GenBank/DDBJ whole genome shotgun (WGS) entry which is preliminary data.</text>
</comment>
<dbReference type="GO" id="GO:0006817">
    <property type="term" value="P:phosphate ion transport"/>
    <property type="evidence" value="ECO:0007669"/>
    <property type="project" value="UniProtKB-UniRule"/>
</dbReference>
<feature type="region of interest" description="Disordered" evidence="11">
    <location>
        <begin position="1"/>
        <end position="63"/>
    </location>
</feature>
<name>A0A9D2QMK3_9FIRM</name>
<dbReference type="GO" id="GO:0042301">
    <property type="term" value="F:phosphate ion binding"/>
    <property type="evidence" value="ECO:0007669"/>
    <property type="project" value="UniProtKB-UniRule"/>
</dbReference>
<dbReference type="GO" id="GO:0005886">
    <property type="term" value="C:plasma membrane"/>
    <property type="evidence" value="ECO:0007669"/>
    <property type="project" value="UniProtKB-SubCell"/>
</dbReference>
<evidence type="ECO:0000256" key="1">
    <source>
        <dbReference type="ARBA" id="ARBA00002841"/>
    </source>
</evidence>
<organism evidence="13 14">
    <name type="scientific">Candidatus Eisenbergiella intestinigallinarum</name>
    <dbReference type="NCBI Taxonomy" id="2838549"/>
    <lineage>
        <taxon>Bacteria</taxon>
        <taxon>Bacillati</taxon>
        <taxon>Bacillota</taxon>
        <taxon>Clostridia</taxon>
        <taxon>Lachnospirales</taxon>
        <taxon>Lachnospiraceae</taxon>
        <taxon>Eisenbergiella</taxon>
    </lineage>
</organism>
<keyword evidence="10" id="KW-1003">Cell membrane</keyword>
<feature type="compositionally biased region" description="Low complexity" evidence="11">
    <location>
        <begin position="9"/>
        <end position="52"/>
    </location>
</feature>
<protein>
    <recommendedName>
        <fullName evidence="10">Phosphate-binding protein</fullName>
    </recommendedName>
</protein>
<dbReference type="CDD" id="cd13653">
    <property type="entry name" value="PBP2_phosphate_like_1"/>
    <property type="match status" value="1"/>
</dbReference>
<comment type="function">
    <text evidence="1">Part of the ABC transporter complex PstSACB involved in phosphate import.</text>
</comment>